<dbReference type="AlphaFoldDB" id="A0AAE4Z7E0"/>
<name>A0AAE4Z7E0_9BACT</name>
<dbReference type="Proteomes" id="UP000702544">
    <property type="component" value="Unassembled WGS sequence"/>
</dbReference>
<feature type="transmembrane region" description="Helical" evidence="1">
    <location>
        <begin position="41"/>
        <end position="58"/>
    </location>
</feature>
<evidence type="ECO:0000313" key="3">
    <source>
        <dbReference type="Proteomes" id="UP000702544"/>
    </source>
</evidence>
<protein>
    <submittedName>
        <fullName evidence="2">Uncharacterized protein</fullName>
    </submittedName>
</protein>
<keyword evidence="1" id="KW-0472">Membrane</keyword>
<accession>A0AAE4Z7E0</accession>
<keyword evidence="1" id="KW-0812">Transmembrane</keyword>
<dbReference type="SUPFAM" id="SSF63829">
    <property type="entry name" value="Calcium-dependent phosphotriesterase"/>
    <property type="match status" value="1"/>
</dbReference>
<keyword evidence="1" id="KW-1133">Transmembrane helix</keyword>
<dbReference type="EMBL" id="JAACAK010000047">
    <property type="protein sequence ID" value="NIR74704.1"/>
    <property type="molecule type" value="Genomic_DNA"/>
</dbReference>
<proteinExistence type="predicted"/>
<evidence type="ECO:0000313" key="2">
    <source>
        <dbReference type="EMBL" id="NIR74704.1"/>
    </source>
</evidence>
<comment type="caution">
    <text evidence="2">The sequence shown here is derived from an EMBL/GenBank/DDBJ whole genome shotgun (WGS) entry which is preliminary data.</text>
</comment>
<evidence type="ECO:0000256" key="1">
    <source>
        <dbReference type="SAM" id="Phobius"/>
    </source>
</evidence>
<reference evidence="2 3" key="1">
    <citation type="submission" date="2020-01" db="EMBL/GenBank/DDBJ databases">
        <title>Genomes assembled from Gulf of Kutch pelagic sediment metagenomes.</title>
        <authorList>
            <person name="Chandrashekar M."/>
            <person name="Mahajan M.S."/>
            <person name="Dave K.J."/>
            <person name="Vatsa P."/>
            <person name="Nathani N.M."/>
        </authorList>
    </citation>
    <scope>NUCLEOTIDE SEQUENCE [LARGE SCALE GENOMIC DNA]</scope>
    <source>
        <strain evidence="2">KS3-K002</strain>
    </source>
</reference>
<gene>
    <name evidence="2" type="ORF">GWO12_06280</name>
</gene>
<organism evidence="2 3">
    <name type="scientific">Candidatus Kutchimonas denitrificans</name>
    <dbReference type="NCBI Taxonomy" id="3056748"/>
    <lineage>
        <taxon>Bacteria</taxon>
        <taxon>Pseudomonadati</taxon>
        <taxon>Gemmatimonadota</taxon>
        <taxon>Gemmatimonadia</taxon>
        <taxon>Candidatus Palauibacterales</taxon>
        <taxon>Candidatus Palauibacteraceae</taxon>
        <taxon>Candidatus Kutchimonas</taxon>
    </lineage>
</organism>
<feature type="transmembrane region" description="Helical" evidence="1">
    <location>
        <begin position="70"/>
        <end position="89"/>
    </location>
</feature>
<sequence length="400" mass="42490">MHQIQRRWKVASHVLLVALLVLIAVPRPATGQEYTGKRKFIYALIGALAVGVPAYIAANESDFSNFCSNRTCMGFLGASLGGAVGFLIGSEVDASYERRMAAGPSLSYTYESVPLDLVPDRLTWFPGGAAVAGVGGARIVFNDGSTLSRASGVRGIEDVAVLPGLDLLVLSTFSNLIAFPVLGDTASGAVIDERGGGAMENVNDRLAVASLDSLRLLRVLAREEGLSVEELAGIEHREFVTDMIYAPFSGVAWLLLEDLLVSYSPDFERLGEFRLPVIGRSVRADGSRLAVAAGSSGVYVLDARDPKQPRVVLHYTGVRFAYTADLAGDRLYVAAGPEGVVLIDVSGAEPVVLGVAREMRFASDVVAADDGAIWILDREGRSVQIADFATEATGEPSARR</sequence>